<dbReference type="Proteomes" id="UP000031036">
    <property type="component" value="Unassembled WGS sequence"/>
</dbReference>
<organism evidence="8 9">
    <name type="scientific">Toxocara canis</name>
    <name type="common">Canine roundworm</name>
    <dbReference type="NCBI Taxonomy" id="6265"/>
    <lineage>
        <taxon>Eukaryota</taxon>
        <taxon>Metazoa</taxon>
        <taxon>Ecdysozoa</taxon>
        <taxon>Nematoda</taxon>
        <taxon>Chromadorea</taxon>
        <taxon>Rhabditida</taxon>
        <taxon>Spirurina</taxon>
        <taxon>Ascaridomorpha</taxon>
        <taxon>Ascaridoidea</taxon>
        <taxon>Toxocaridae</taxon>
        <taxon>Toxocara</taxon>
    </lineage>
</organism>
<evidence type="ECO:0000256" key="3">
    <source>
        <dbReference type="ARBA" id="ARBA00022884"/>
    </source>
</evidence>
<dbReference type="STRING" id="6265.A0A0B2UN21"/>
<evidence type="ECO:0000313" key="8">
    <source>
        <dbReference type="EMBL" id="KHN72411.1"/>
    </source>
</evidence>
<dbReference type="OrthoDB" id="1749473at2759"/>
<dbReference type="GO" id="GO:0003729">
    <property type="term" value="F:mRNA binding"/>
    <property type="evidence" value="ECO:0007669"/>
    <property type="project" value="InterPro"/>
</dbReference>
<dbReference type="SMART" id="SM00360">
    <property type="entry name" value="RRM"/>
    <property type="match status" value="1"/>
</dbReference>
<dbReference type="EMBL" id="JPKZ01003252">
    <property type="protein sequence ID" value="KHN72411.1"/>
    <property type="molecule type" value="Genomic_DNA"/>
</dbReference>
<feature type="compositionally biased region" description="Basic and acidic residues" evidence="6">
    <location>
        <begin position="190"/>
        <end position="204"/>
    </location>
</feature>
<dbReference type="Pfam" id="PF00076">
    <property type="entry name" value="RRM_1"/>
    <property type="match status" value="1"/>
</dbReference>
<evidence type="ECO:0000256" key="1">
    <source>
        <dbReference type="ARBA" id="ARBA00007408"/>
    </source>
</evidence>
<keyword evidence="3 5" id="KW-0694">RNA-binding</keyword>
<dbReference type="InterPro" id="IPR012677">
    <property type="entry name" value="Nucleotide-bd_a/b_plait_sf"/>
</dbReference>
<sequence length="371" mass="41020">MEALTFPVLRRAVPNAYSCHCIHLTGAFSGAFKCEMTTNETRNIDDELALFEQEISSLEAAKSVPGSVNGVGANVSVTPPSSDAQPRLVGPRAHPAPVVSGPVLPAQNGNPRVELPALPNVNSPIRAVPPFLPHVMMRPGFLPPPPNLAMRFLPPQLRLPLPPFLRPPIQVQPAPQPAVLESGPSLYEGVEKKADGSENEKEPEPGPSTMKTQALSSDVELVAQKKHNEAAARSSYLGQVMRGEKKMKRFLRCGGGQVWEDNSLAEWDPNDFRIFCGDLGNEVSDELLAKAFRKYPSFQKAKVIRESRTNKSKGYGFVSFKHQDDFVRACREMDGKYVGNRPIKLRKSNWKERNMDVVRKKQKQKQRLGLA</sequence>
<dbReference type="PANTHER" id="PTHR47640:SF11">
    <property type="entry name" value="RNA-BINDING PROTEIN 42"/>
    <property type="match status" value="1"/>
</dbReference>
<evidence type="ECO:0000313" key="9">
    <source>
        <dbReference type="Proteomes" id="UP000031036"/>
    </source>
</evidence>
<protein>
    <recommendedName>
        <fullName evidence="2">RNA-binding protein 42</fullName>
    </recommendedName>
    <alternativeName>
        <fullName evidence="4">RNA-binding motif protein 42</fullName>
    </alternativeName>
</protein>
<comment type="caution">
    <text evidence="8">The sequence shown here is derived from an EMBL/GenBank/DDBJ whole genome shotgun (WGS) entry which is preliminary data.</text>
</comment>
<feature type="region of interest" description="Disordered" evidence="6">
    <location>
        <begin position="190"/>
        <end position="212"/>
    </location>
</feature>
<feature type="domain" description="RRM" evidence="7">
    <location>
        <begin position="272"/>
        <end position="350"/>
    </location>
</feature>
<comment type="similarity">
    <text evidence="1">Belongs to the RRM RBM42 family.</text>
</comment>
<dbReference type="PROSITE" id="PS50102">
    <property type="entry name" value="RRM"/>
    <property type="match status" value="1"/>
</dbReference>
<evidence type="ECO:0000259" key="7">
    <source>
        <dbReference type="PROSITE" id="PS50102"/>
    </source>
</evidence>
<dbReference type="PANTHER" id="PTHR47640">
    <property type="entry name" value="TRNA SELENOCYSTEINE 1-ASSOCIATED PROTEIN 1-RELATED-RELATED"/>
    <property type="match status" value="1"/>
</dbReference>
<proteinExistence type="inferred from homology"/>
<dbReference type="InterPro" id="IPR035979">
    <property type="entry name" value="RBD_domain_sf"/>
</dbReference>
<evidence type="ECO:0000256" key="4">
    <source>
        <dbReference type="ARBA" id="ARBA00030574"/>
    </source>
</evidence>
<dbReference type="Gene3D" id="3.30.70.330">
    <property type="match status" value="1"/>
</dbReference>
<evidence type="ECO:0000256" key="2">
    <source>
        <dbReference type="ARBA" id="ARBA00015192"/>
    </source>
</evidence>
<evidence type="ECO:0000256" key="6">
    <source>
        <dbReference type="SAM" id="MobiDB-lite"/>
    </source>
</evidence>
<evidence type="ECO:0000256" key="5">
    <source>
        <dbReference type="PROSITE-ProRule" id="PRU00176"/>
    </source>
</evidence>
<reference evidence="8 9" key="1">
    <citation type="submission" date="2014-11" db="EMBL/GenBank/DDBJ databases">
        <title>Genetic blueprint of the zoonotic pathogen Toxocara canis.</title>
        <authorList>
            <person name="Zhu X.-Q."/>
            <person name="Korhonen P.K."/>
            <person name="Cai H."/>
            <person name="Young N.D."/>
            <person name="Nejsum P."/>
            <person name="von Samson-Himmelstjerna G."/>
            <person name="Boag P.R."/>
            <person name="Tan P."/>
            <person name="Li Q."/>
            <person name="Min J."/>
            <person name="Yang Y."/>
            <person name="Wang X."/>
            <person name="Fang X."/>
            <person name="Hall R.S."/>
            <person name="Hofmann A."/>
            <person name="Sternberg P.W."/>
            <person name="Jex A.R."/>
            <person name="Gasser R.B."/>
        </authorList>
    </citation>
    <scope>NUCLEOTIDE SEQUENCE [LARGE SCALE GENOMIC DNA]</scope>
    <source>
        <strain evidence="8">PN_DK_2014</strain>
    </source>
</reference>
<accession>A0A0B2UN21</accession>
<dbReference type="InterPro" id="IPR050825">
    <property type="entry name" value="RBM42_RBP45_47-like"/>
</dbReference>
<keyword evidence="9" id="KW-1185">Reference proteome</keyword>
<dbReference type="OMA" id="FKHQDDF"/>
<dbReference type="AlphaFoldDB" id="A0A0B2UN21"/>
<dbReference type="CDD" id="cd12383">
    <property type="entry name" value="RRM_RBM42"/>
    <property type="match status" value="1"/>
</dbReference>
<dbReference type="SUPFAM" id="SSF54928">
    <property type="entry name" value="RNA-binding domain, RBD"/>
    <property type="match status" value="1"/>
</dbReference>
<dbReference type="InterPro" id="IPR000504">
    <property type="entry name" value="RRM_dom"/>
</dbReference>
<dbReference type="InterPro" id="IPR034215">
    <property type="entry name" value="RBM42_RRM"/>
</dbReference>
<name>A0A0B2UN21_TOXCA</name>
<gene>
    <name evidence="8" type="primary">rbm42</name>
    <name evidence="8" type="ORF">Tcan_12828</name>
</gene>